<dbReference type="Proteomes" id="UP001056384">
    <property type="component" value="Chromosome 12"/>
</dbReference>
<dbReference type="EMBL" id="CP099429">
    <property type="protein sequence ID" value="USW58904.1"/>
    <property type="molecule type" value="Genomic_DNA"/>
</dbReference>
<name>A0A9Q9EQL6_9PEZI</name>
<evidence type="ECO:0000313" key="2">
    <source>
        <dbReference type="Proteomes" id="UP001056384"/>
    </source>
</evidence>
<dbReference type="AlphaFoldDB" id="A0A9Q9EQL6"/>
<evidence type="ECO:0000313" key="1">
    <source>
        <dbReference type="EMBL" id="USW58904.1"/>
    </source>
</evidence>
<keyword evidence="2" id="KW-1185">Reference proteome</keyword>
<gene>
    <name evidence="1" type="ORF">Slin15195_G122230</name>
</gene>
<proteinExistence type="predicted"/>
<sequence>MSLSPSTLNRATSALYLLTYLPQGLQTSESYLLGDQSDCTSAKVELNPSPRLLAVETGFTAQWRDVRSSTPNVGLNCISRKIM</sequence>
<protein>
    <submittedName>
        <fullName evidence="1">Uncharacterized protein</fullName>
    </submittedName>
</protein>
<accession>A0A9Q9EQL6</accession>
<organism evidence="1 2">
    <name type="scientific">Septoria linicola</name>
    <dbReference type="NCBI Taxonomy" id="215465"/>
    <lineage>
        <taxon>Eukaryota</taxon>
        <taxon>Fungi</taxon>
        <taxon>Dikarya</taxon>
        <taxon>Ascomycota</taxon>
        <taxon>Pezizomycotina</taxon>
        <taxon>Dothideomycetes</taxon>
        <taxon>Dothideomycetidae</taxon>
        <taxon>Mycosphaerellales</taxon>
        <taxon>Mycosphaerellaceae</taxon>
        <taxon>Septoria</taxon>
    </lineage>
</organism>
<reference evidence="1" key="1">
    <citation type="submission" date="2022-06" db="EMBL/GenBank/DDBJ databases">
        <title>Complete genome sequences of two strains of the flax pathogen Septoria linicola.</title>
        <authorList>
            <person name="Lapalu N."/>
            <person name="Simon A."/>
            <person name="Demenou B."/>
            <person name="Paumier D."/>
            <person name="Guillot M.-P."/>
            <person name="Gout L."/>
            <person name="Valade R."/>
        </authorList>
    </citation>
    <scope>NUCLEOTIDE SEQUENCE</scope>
    <source>
        <strain evidence="1">SE15195</strain>
    </source>
</reference>